<dbReference type="GO" id="GO:0004181">
    <property type="term" value="F:metallocarboxypeptidase activity"/>
    <property type="evidence" value="ECO:0007669"/>
    <property type="project" value="InterPro"/>
</dbReference>
<dbReference type="Pfam" id="PF00246">
    <property type="entry name" value="Peptidase_M14"/>
    <property type="match status" value="1"/>
</dbReference>
<feature type="compositionally biased region" description="Basic and acidic residues" evidence="1">
    <location>
        <begin position="12"/>
        <end position="27"/>
    </location>
</feature>
<feature type="region of interest" description="Disordered" evidence="1">
    <location>
        <begin position="103"/>
        <end position="125"/>
    </location>
</feature>
<dbReference type="OrthoDB" id="202058at2157"/>
<dbReference type="RefSeq" id="WP_130171007.1">
    <property type="nucleotide sequence ID" value="NZ_SHMR01000006.1"/>
</dbReference>
<sequence length="933" mass="101908">MSNGPHHTRPRQPADRPTDDAADRGSDDAFADSPIDRRTFLSLSATTGAALALPGSATADVRGEPMTDEFEFVVNHTPEGYEAATVIEFADRAALEAFAADYEETPDPDLSRPPKAVTRASPTPAAHAHLTADEVTAVLEIDGVERLDVSPGANPWWKLEAPYVDGVFPPVEEARSFVSYPEVGRGIAHLEATCPDRVRVHTLEESPGWPNRYTGTDPDPQDIYVVDVTNDVRDAASFADKETVVYSLSIHGDERAGVETGARLLEDLARGEADGFEDLLDDIAFVFVFTNPDGWVAREPEFDIPRGETRLNFRRGNAADVDTNRQYPTMGWVDPAFWPAEPDGAPDDYDDVVPDSIAVVDHLREYENVTYLCDYHGMYAAEHMVFNLETNAPLDHDGTHDLDEANIRIGEGMAAHWGGVEAIADDIERACEEQYGASDYVPDGLFDYGTVYDSLAYQVTGSLLGWAGQPTEYGGLGAITVVPEIIFANHTPDARIEWKPYIERHLVTAYRISMREYAEMTAAETDATIATGGQDTAYVTTDELTRSSADLPYTDHHPGKGRGPGRGRATEVHSRHEVVRSGPADRGTVGTETTDSSHSLSVRFTGLGAASDGHIRIIDPDGTTVHEIDLAAKADPDDPTTRPHDFEGWFRQRPDAGRWDVEVESDADIEVEMTVLDTDDEYPDPRAVLGYEQREYTVNPMQFFADLSDHLEDGDMDAFRVRDVCNRRLLRGNSGKRHYDKLVVSHDVGLDNPRYIAAIESFVAAGGDLVLTDTGVHLLGALDVGDAAAIDPADLETVTVRFATLEDRDFEHPLLDGIRPRQQELWKGPQLGYTTGADQPATIVDGDAFDAAGGRAAGTTDDGVSVGTLTAGDAEINVLGSVLPPAQQTVLHPFGMADYSLSFMGHTLVCNALGFEQRRYRDGDLVRTYGEIR</sequence>
<dbReference type="PROSITE" id="PS51318">
    <property type="entry name" value="TAT"/>
    <property type="match status" value="1"/>
</dbReference>
<feature type="region of interest" description="Disordered" evidence="1">
    <location>
        <begin position="1"/>
        <end position="35"/>
    </location>
</feature>
<gene>
    <name evidence="3" type="ORF">ELS17_12910</name>
</gene>
<evidence type="ECO:0000256" key="1">
    <source>
        <dbReference type="SAM" id="MobiDB-lite"/>
    </source>
</evidence>
<feature type="domain" description="Peptidase M14" evidence="2">
    <location>
        <begin position="221"/>
        <end position="468"/>
    </location>
</feature>
<feature type="compositionally biased region" description="Basic and acidic residues" evidence="1">
    <location>
        <begin position="568"/>
        <end position="579"/>
    </location>
</feature>
<reference evidence="3 4" key="1">
    <citation type="submission" date="2019-02" db="EMBL/GenBank/DDBJ databases">
        <title>Genome analysis provides insights into bioremediation potentialities and Haloocin production by Natrinema altunense strain 4.1R isolated from Chott Douz in Tunisian desert.</title>
        <authorList>
            <person name="Najjari A."/>
            <person name="Youssef N."/>
            <person name="Ben Dhia O."/>
            <person name="Ferjani R."/>
            <person name="El Hidri D."/>
            <person name="Ouzari H.I."/>
            <person name="Cherif A."/>
        </authorList>
    </citation>
    <scope>NUCLEOTIDE SEQUENCE [LARGE SCALE GENOMIC DNA]</scope>
    <source>
        <strain evidence="3 4">4.1R</strain>
    </source>
</reference>
<evidence type="ECO:0000259" key="2">
    <source>
        <dbReference type="Pfam" id="PF00246"/>
    </source>
</evidence>
<dbReference type="Proteomes" id="UP000292704">
    <property type="component" value="Unassembled WGS sequence"/>
</dbReference>
<dbReference type="EMBL" id="SHMR01000006">
    <property type="protein sequence ID" value="RZH67330.1"/>
    <property type="molecule type" value="Genomic_DNA"/>
</dbReference>
<dbReference type="AlphaFoldDB" id="A0A482XXW0"/>
<proteinExistence type="predicted"/>
<dbReference type="InterPro" id="IPR000834">
    <property type="entry name" value="Peptidase_M14"/>
</dbReference>
<accession>A0A482XXW0</accession>
<feature type="region of interest" description="Disordered" evidence="1">
    <location>
        <begin position="546"/>
        <end position="597"/>
    </location>
</feature>
<protein>
    <submittedName>
        <fullName evidence="3">Peptidase M14</fullName>
    </submittedName>
</protein>
<feature type="compositionally biased region" description="Basic residues" evidence="1">
    <location>
        <begin position="1"/>
        <end position="10"/>
    </location>
</feature>
<evidence type="ECO:0000313" key="4">
    <source>
        <dbReference type="Proteomes" id="UP000292704"/>
    </source>
</evidence>
<name>A0A482XXW0_9EURY</name>
<dbReference type="Gene3D" id="3.40.630.10">
    <property type="entry name" value="Zn peptidases"/>
    <property type="match status" value="1"/>
</dbReference>
<organism evidence="3 4">
    <name type="scientific">Natrinema altunense</name>
    <dbReference type="NCBI Taxonomy" id="222984"/>
    <lineage>
        <taxon>Archaea</taxon>
        <taxon>Methanobacteriati</taxon>
        <taxon>Methanobacteriota</taxon>
        <taxon>Stenosarchaea group</taxon>
        <taxon>Halobacteria</taxon>
        <taxon>Halobacteriales</taxon>
        <taxon>Natrialbaceae</taxon>
        <taxon>Natrinema</taxon>
    </lineage>
</organism>
<dbReference type="InterPro" id="IPR006311">
    <property type="entry name" value="TAT_signal"/>
</dbReference>
<comment type="caution">
    <text evidence="3">The sequence shown here is derived from an EMBL/GenBank/DDBJ whole genome shotgun (WGS) entry which is preliminary data.</text>
</comment>
<evidence type="ECO:0000313" key="3">
    <source>
        <dbReference type="EMBL" id="RZH67330.1"/>
    </source>
</evidence>
<dbReference type="GO" id="GO:0006508">
    <property type="term" value="P:proteolysis"/>
    <property type="evidence" value="ECO:0007669"/>
    <property type="project" value="InterPro"/>
</dbReference>
<dbReference type="SUPFAM" id="SSF53187">
    <property type="entry name" value="Zn-dependent exopeptidases"/>
    <property type="match status" value="1"/>
</dbReference>
<dbReference type="GO" id="GO:0008270">
    <property type="term" value="F:zinc ion binding"/>
    <property type="evidence" value="ECO:0007669"/>
    <property type="project" value="InterPro"/>
</dbReference>